<dbReference type="AlphaFoldDB" id="A0A813QRZ3"/>
<evidence type="ECO:0000313" key="1">
    <source>
        <dbReference type="EMBL" id="CAF0770875.1"/>
    </source>
</evidence>
<sequence length="180" mass="21470">MECLKSFMNFIKIFIWGKTSENDTKTHIHFTCFDKPFGVYSGELLIQIRSKIESTKKTREKVYLKLLIDFITVLDYLCHKSSKRLYYDYLDKIKQVINSEDNADYKKLLLLNKKVFLIGLVTIDNRRYTVEKLLNKVDDSYQVMDKLSQKYTDNKFIQSYLVYLKKVSQLCLMRRGIIKN</sequence>
<dbReference type="OrthoDB" id="10414542at2759"/>
<dbReference type="EMBL" id="CAJNOC010000515">
    <property type="protein sequence ID" value="CAF0770875.1"/>
    <property type="molecule type" value="Genomic_DNA"/>
</dbReference>
<comment type="caution">
    <text evidence="1">The sequence shown here is derived from an EMBL/GenBank/DDBJ whole genome shotgun (WGS) entry which is preliminary data.</text>
</comment>
<reference evidence="1" key="1">
    <citation type="submission" date="2021-02" db="EMBL/GenBank/DDBJ databases">
        <authorList>
            <person name="Nowell W R."/>
        </authorList>
    </citation>
    <scope>NUCLEOTIDE SEQUENCE</scope>
    <source>
        <strain evidence="1">Ploen Becks lab</strain>
    </source>
</reference>
<accession>A0A813QRZ3</accession>
<gene>
    <name evidence="1" type="ORF">OXX778_LOCUS4944</name>
</gene>
<organism evidence="1 2">
    <name type="scientific">Brachionus calyciflorus</name>
    <dbReference type="NCBI Taxonomy" id="104777"/>
    <lineage>
        <taxon>Eukaryota</taxon>
        <taxon>Metazoa</taxon>
        <taxon>Spiralia</taxon>
        <taxon>Gnathifera</taxon>
        <taxon>Rotifera</taxon>
        <taxon>Eurotatoria</taxon>
        <taxon>Monogononta</taxon>
        <taxon>Pseudotrocha</taxon>
        <taxon>Ploima</taxon>
        <taxon>Brachionidae</taxon>
        <taxon>Brachionus</taxon>
    </lineage>
</organism>
<proteinExistence type="predicted"/>
<evidence type="ECO:0000313" key="2">
    <source>
        <dbReference type="Proteomes" id="UP000663879"/>
    </source>
</evidence>
<dbReference type="Proteomes" id="UP000663879">
    <property type="component" value="Unassembled WGS sequence"/>
</dbReference>
<keyword evidence="2" id="KW-1185">Reference proteome</keyword>
<name>A0A813QRZ3_9BILA</name>
<protein>
    <submittedName>
        <fullName evidence="1">Uncharacterized protein</fullName>
    </submittedName>
</protein>